<keyword evidence="1" id="KW-0479">Metal-binding</keyword>
<evidence type="ECO:0000313" key="6">
    <source>
        <dbReference type="EMBL" id="RUP23898.1"/>
    </source>
</evidence>
<dbReference type="AlphaFoldDB" id="A0A433BC97"/>
<dbReference type="Pfam" id="PF01753">
    <property type="entry name" value="zf-MYND"/>
    <property type="match status" value="1"/>
</dbReference>
<protein>
    <recommendedName>
        <fullName evidence="5">MYND-type domain-containing protein</fullName>
    </recommendedName>
</protein>
<evidence type="ECO:0000256" key="3">
    <source>
        <dbReference type="ARBA" id="ARBA00022833"/>
    </source>
</evidence>
<evidence type="ECO:0000256" key="1">
    <source>
        <dbReference type="ARBA" id="ARBA00022723"/>
    </source>
</evidence>
<keyword evidence="7" id="KW-1185">Reference proteome</keyword>
<feature type="domain" description="MYND-type" evidence="5">
    <location>
        <begin position="252"/>
        <end position="296"/>
    </location>
</feature>
<dbReference type="SUPFAM" id="SSF144232">
    <property type="entry name" value="HIT/MYND zinc finger-like"/>
    <property type="match status" value="1"/>
</dbReference>
<proteinExistence type="predicted"/>
<dbReference type="OrthoDB" id="432970at2759"/>
<sequence>MKFDTKTAHDVAAAQQALQAERFRILRAAVTKNYTLTEDTEKSGSEKDAQVPDVSEPPIPKLVVTFPDDLPTIKDVVLLEEETGNRVISADSVAFNLEELDENEKFREGGILYLVGDSTVFWSMIQLWHETGSTGLDEWDRLLAITKEKPADASRVDCMFFSTPFGCLQHTGNLDPYCPFRHDVGRKKRLRERVIADRLANLGLPTHEERQRLARKALQKLEEFEKRKPNDDEIDTCYELYVVGDNRARVFCKQCEKPEPKAVGDEAFKRCKRCRNVWYCTADCQKTDWKEHKRSCQPWEKVVYRE</sequence>
<name>A0A433BC97_9FUNG</name>
<dbReference type="PANTHER" id="PTHR46920">
    <property type="match status" value="1"/>
</dbReference>
<dbReference type="PROSITE" id="PS01360">
    <property type="entry name" value="ZF_MYND_1"/>
    <property type="match status" value="1"/>
</dbReference>
<comment type="caution">
    <text evidence="6">The sequence shown here is derived from an EMBL/GenBank/DDBJ whole genome shotgun (WGS) entry which is preliminary data.</text>
</comment>
<dbReference type="InterPro" id="IPR002893">
    <property type="entry name" value="Znf_MYND"/>
</dbReference>
<accession>A0A433BC97</accession>
<evidence type="ECO:0000256" key="2">
    <source>
        <dbReference type="ARBA" id="ARBA00022771"/>
    </source>
</evidence>
<dbReference type="GO" id="GO:0008270">
    <property type="term" value="F:zinc ion binding"/>
    <property type="evidence" value="ECO:0007669"/>
    <property type="project" value="UniProtKB-KW"/>
</dbReference>
<dbReference type="PANTHER" id="PTHR46920:SF1">
    <property type="entry name" value="PROTEIN MSS51 HOMOLOG, MITOCHONDRIAL-RELATED"/>
    <property type="match status" value="1"/>
</dbReference>
<keyword evidence="2 4" id="KW-0863">Zinc-finger</keyword>
<evidence type="ECO:0000256" key="4">
    <source>
        <dbReference type="PROSITE-ProRule" id="PRU00134"/>
    </source>
</evidence>
<keyword evidence="3" id="KW-0862">Zinc</keyword>
<evidence type="ECO:0000259" key="5">
    <source>
        <dbReference type="PROSITE" id="PS50865"/>
    </source>
</evidence>
<evidence type="ECO:0000313" key="7">
    <source>
        <dbReference type="Proteomes" id="UP000268093"/>
    </source>
</evidence>
<dbReference type="PROSITE" id="PS50865">
    <property type="entry name" value="ZF_MYND_2"/>
    <property type="match status" value="1"/>
</dbReference>
<dbReference type="InterPro" id="IPR052839">
    <property type="entry name" value="Mito_gene_expr_regulator"/>
</dbReference>
<reference evidence="6 7" key="1">
    <citation type="journal article" date="2018" name="New Phytol.">
        <title>Phylogenomics of Endogonaceae and evolution of mycorrhizas within Mucoromycota.</title>
        <authorList>
            <person name="Chang Y."/>
            <person name="Desiro A."/>
            <person name="Na H."/>
            <person name="Sandor L."/>
            <person name="Lipzen A."/>
            <person name="Clum A."/>
            <person name="Barry K."/>
            <person name="Grigoriev I.V."/>
            <person name="Martin F.M."/>
            <person name="Stajich J.E."/>
            <person name="Smith M.E."/>
            <person name="Bonito G."/>
            <person name="Spatafora J.W."/>
        </authorList>
    </citation>
    <scope>NUCLEOTIDE SEQUENCE [LARGE SCALE GENOMIC DNA]</scope>
    <source>
        <strain evidence="6 7">GMNB39</strain>
    </source>
</reference>
<dbReference type="EMBL" id="RBNI01014048">
    <property type="protein sequence ID" value="RUP23898.1"/>
    <property type="molecule type" value="Genomic_DNA"/>
</dbReference>
<dbReference type="Gene3D" id="6.10.140.2220">
    <property type="match status" value="1"/>
</dbReference>
<gene>
    <name evidence="6" type="ORF">BC936DRAFT_138964</name>
</gene>
<organism evidence="6 7">
    <name type="scientific">Jimgerdemannia flammicorona</name>
    <dbReference type="NCBI Taxonomy" id="994334"/>
    <lineage>
        <taxon>Eukaryota</taxon>
        <taxon>Fungi</taxon>
        <taxon>Fungi incertae sedis</taxon>
        <taxon>Mucoromycota</taxon>
        <taxon>Mucoromycotina</taxon>
        <taxon>Endogonomycetes</taxon>
        <taxon>Endogonales</taxon>
        <taxon>Endogonaceae</taxon>
        <taxon>Jimgerdemannia</taxon>
    </lineage>
</organism>
<dbReference type="Proteomes" id="UP000268093">
    <property type="component" value="Unassembled WGS sequence"/>
</dbReference>